<accession>H2C1A2</accession>
<dbReference type="HOGENOM" id="CLU_3094175_0_0_2"/>
<dbReference type="AlphaFoldDB" id="H2C1A2"/>
<dbReference type="Proteomes" id="UP000003980">
    <property type="component" value="Unassembled WGS sequence"/>
</dbReference>
<gene>
    <name evidence="1" type="ORF">MetMK1DRAFT_00005250</name>
</gene>
<proteinExistence type="predicted"/>
<dbReference type="STRING" id="671065.MetMK1DRAFT_00005250"/>
<keyword evidence="2" id="KW-1185">Reference proteome</keyword>
<reference evidence="1 2" key="1">
    <citation type="submission" date="2012-01" db="EMBL/GenBank/DDBJ databases">
        <title>Improved High-Quality Draft sequence of Metallosphaera yellowstonensis MK1.</title>
        <authorList>
            <consortium name="US DOE Joint Genome Institute"/>
            <person name="Lucas S."/>
            <person name="Han J."/>
            <person name="Cheng J.-F."/>
            <person name="Goodwin L."/>
            <person name="Pitluck S."/>
            <person name="Peters L."/>
            <person name="Teshima H."/>
            <person name="Detter J.C."/>
            <person name="Han C."/>
            <person name="Tapia R."/>
            <person name="Land M."/>
            <person name="Hauser L."/>
            <person name="Kyrpides N."/>
            <person name="Kozubal M."/>
            <person name="Macur R.E."/>
            <person name="Jay Z."/>
            <person name="Inskeep W."/>
            <person name="Woyke T."/>
        </authorList>
    </citation>
    <scope>NUCLEOTIDE SEQUENCE [LARGE SCALE GENOMIC DNA]</scope>
    <source>
        <strain evidence="1 2">MK1</strain>
    </source>
</reference>
<dbReference type="EMBL" id="JH597761">
    <property type="protein sequence ID" value="EHP70023.1"/>
    <property type="molecule type" value="Genomic_DNA"/>
</dbReference>
<name>H2C1A2_9CREN</name>
<organism evidence="1 2">
    <name type="scientific">Metallosphaera yellowstonensis MK1</name>
    <dbReference type="NCBI Taxonomy" id="671065"/>
    <lineage>
        <taxon>Archaea</taxon>
        <taxon>Thermoproteota</taxon>
        <taxon>Thermoprotei</taxon>
        <taxon>Sulfolobales</taxon>
        <taxon>Sulfolobaceae</taxon>
        <taxon>Metallosphaera</taxon>
    </lineage>
</organism>
<evidence type="ECO:0000313" key="2">
    <source>
        <dbReference type="Proteomes" id="UP000003980"/>
    </source>
</evidence>
<evidence type="ECO:0000313" key="1">
    <source>
        <dbReference type="EMBL" id="EHP70023.1"/>
    </source>
</evidence>
<protein>
    <submittedName>
        <fullName evidence="1">Uncharacterized protein</fullName>
    </submittedName>
</protein>
<sequence length="51" mass="5883">MCKCGGEDWEEVEVEDREEVCTELRVTPSGFPDTIKFCLTWAEGTRGWRLS</sequence>